<dbReference type="AlphaFoldDB" id="A0A1G8L6J2"/>
<evidence type="ECO:0000256" key="1">
    <source>
        <dbReference type="ARBA" id="ARBA00022801"/>
    </source>
</evidence>
<dbReference type="InterPro" id="IPR000868">
    <property type="entry name" value="Isochorismatase-like_dom"/>
</dbReference>
<proteinExistence type="predicted"/>
<name>A0A1G8L6J2_9HYPH</name>
<dbReference type="InterPro" id="IPR036380">
    <property type="entry name" value="Isochorismatase-like_sf"/>
</dbReference>
<protein>
    <submittedName>
        <fullName evidence="3">Isochorismatase family protein</fullName>
    </submittedName>
</protein>
<reference evidence="4" key="1">
    <citation type="submission" date="2016-10" db="EMBL/GenBank/DDBJ databases">
        <authorList>
            <person name="Varghese N."/>
            <person name="Submissions S."/>
        </authorList>
    </citation>
    <scope>NUCLEOTIDE SEQUENCE [LARGE SCALE GENOMIC DNA]</scope>
    <source>
        <strain evidence="4">CGMCC 1.11022</strain>
    </source>
</reference>
<dbReference type="Proteomes" id="UP000198894">
    <property type="component" value="Unassembled WGS sequence"/>
</dbReference>
<keyword evidence="1" id="KW-0378">Hydrolase</keyword>
<dbReference type="GO" id="GO:0016787">
    <property type="term" value="F:hydrolase activity"/>
    <property type="evidence" value="ECO:0007669"/>
    <property type="project" value="UniProtKB-KW"/>
</dbReference>
<evidence type="ECO:0000259" key="2">
    <source>
        <dbReference type="Pfam" id="PF00857"/>
    </source>
</evidence>
<organism evidence="3 4">
    <name type="scientific">Mesorhizobium muleiense</name>
    <dbReference type="NCBI Taxonomy" id="1004279"/>
    <lineage>
        <taxon>Bacteria</taxon>
        <taxon>Pseudomonadati</taxon>
        <taxon>Pseudomonadota</taxon>
        <taxon>Alphaproteobacteria</taxon>
        <taxon>Hyphomicrobiales</taxon>
        <taxon>Phyllobacteriaceae</taxon>
        <taxon>Mesorhizobium</taxon>
    </lineage>
</organism>
<keyword evidence="4" id="KW-1185">Reference proteome</keyword>
<dbReference type="PANTHER" id="PTHR43540">
    <property type="entry name" value="PEROXYUREIDOACRYLATE/UREIDOACRYLATE AMIDOHYDROLASE-RELATED"/>
    <property type="match status" value="1"/>
</dbReference>
<dbReference type="Pfam" id="PF00857">
    <property type="entry name" value="Isochorismatase"/>
    <property type="match status" value="1"/>
</dbReference>
<dbReference type="SUPFAM" id="SSF52499">
    <property type="entry name" value="Isochorismatase-like hydrolases"/>
    <property type="match status" value="1"/>
</dbReference>
<dbReference type="InterPro" id="IPR050272">
    <property type="entry name" value="Isochorismatase-like_hydrls"/>
</dbReference>
<sequence length="73" mass="7914">MGIDELVLCGVNTHACIRMAAVDAYQRDFRVVLAEECVGSYDAEHARVSLDYMNGKIAKIVTVSEIVKALGAI</sequence>
<accession>A0A1G8L6J2</accession>
<gene>
    <name evidence="3" type="ORF">SAMN05428953_102161</name>
</gene>
<feature type="domain" description="Isochorismatase-like" evidence="2">
    <location>
        <begin position="2"/>
        <end position="64"/>
    </location>
</feature>
<dbReference type="Gene3D" id="3.40.50.850">
    <property type="entry name" value="Isochorismatase-like"/>
    <property type="match status" value="1"/>
</dbReference>
<dbReference type="EMBL" id="FNEE01000002">
    <property type="protein sequence ID" value="SDI51324.1"/>
    <property type="molecule type" value="Genomic_DNA"/>
</dbReference>
<evidence type="ECO:0000313" key="3">
    <source>
        <dbReference type="EMBL" id="SDI51324.1"/>
    </source>
</evidence>
<evidence type="ECO:0000313" key="4">
    <source>
        <dbReference type="Proteomes" id="UP000198894"/>
    </source>
</evidence>
<dbReference type="PANTHER" id="PTHR43540:SF6">
    <property type="entry name" value="ISOCHORISMATASE-LIKE DOMAIN-CONTAINING PROTEIN"/>
    <property type="match status" value="1"/>
</dbReference>